<evidence type="ECO:0000259" key="1">
    <source>
        <dbReference type="Pfam" id="PF01676"/>
    </source>
</evidence>
<gene>
    <name evidence="2" type="ORF">I41_26900</name>
</gene>
<dbReference type="Gene3D" id="3.40.720.10">
    <property type="entry name" value="Alkaline Phosphatase, subunit A"/>
    <property type="match status" value="2"/>
</dbReference>
<name>A0A517TYQ3_9BACT</name>
<dbReference type="PANTHER" id="PTHR10151:SF120">
    <property type="entry name" value="BIS(5'-ADENOSYL)-TRIPHOSPHATASE"/>
    <property type="match status" value="1"/>
</dbReference>
<feature type="domain" description="Metalloenzyme" evidence="1">
    <location>
        <begin position="158"/>
        <end position="287"/>
    </location>
</feature>
<proteinExistence type="predicted"/>
<evidence type="ECO:0000313" key="3">
    <source>
        <dbReference type="Proteomes" id="UP000317909"/>
    </source>
</evidence>
<keyword evidence="3" id="KW-1185">Reference proteome</keyword>
<dbReference type="InterPro" id="IPR017850">
    <property type="entry name" value="Alkaline_phosphatase_core_sf"/>
</dbReference>
<dbReference type="AlphaFoldDB" id="A0A517TYQ3"/>
<dbReference type="RefSeq" id="WP_145433082.1">
    <property type="nucleotide sequence ID" value="NZ_CP036339.1"/>
</dbReference>
<dbReference type="GO" id="GO:0046872">
    <property type="term" value="F:metal ion binding"/>
    <property type="evidence" value="ECO:0007669"/>
    <property type="project" value="InterPro"/>
</dbReference>
<dbReference type="PANTHER" id="PTHR10151">
    <property type="entry name" value="ECTONUCLEOTIDE PYROPHOSPHATASE/PHOSPHODIESTERASE"/>
    <property type="match status" value="1"/>
</dbReference>
<accession>A0A517TYQ3</accession>
<sequence length="603" mass="63023">MPRRLSATFTCAVVVFSFAAITPILAGERKVLTIAIDGLRPDALIAANAPNIDSLVDGTFFGASGPSGIFATYAQAEHLTFSGPGWGAYLTGLHVDRHGADTNEFENVVPGTTDWFTPLEAFDPSLNTHRALTWQIAHDSFPSGADSSINFEFTANGDQLMANHVVGLMQNPATDAVMTFFADVDDAGHTCGFDPGAACYLAEIANTDAQIGQIMNAMKSRPNFANEDWLVIITSDHGGLGTGHRGGLPPQRTIPFIVAGPLATTILPQAHPRLVDVAATVLEYFGAPIPKVYDGHAIGLAPAGPAPAALGRNLVFNGDAEYGRGFNQNSIQQYAAGWDDPGPGGVNTISYLAGGGFPSQLDPGPPDRGANFFSGGLNQQSSMSQRIDVSNLARQIDGGSLMFELSAWLGGYLNQSDSATVTARSLNAAGVEIAAMGLTAVTAADRGNATGLLCREDFGRLPPLTRFIDIVITASSAFGENDGYVDNISLELAPFGPPNGIVGDVNQDGVVAGNGQGPATTDDVTAFRLGWLTSGHSTASAAYMHGDLNLDRITDLGDWVILNRLNPAMGRAILASLSVPEPSGLVMLILAAAVVSTRPRRCA</sequence>
<dbReference type="OrthoDB" id="1956004at2"/>
<protein>
    <submittedName>
        <fullName evidence="2">Phosphoglyceromutase</fullName>
    </submittedName>
</protein>
<evidence type="ECO:0000313" key="2">
    <source>
        <dbReference type="EMBL" id="QDT73501.1"/>
    </source>
</evidence>
<dbReference type="GO" id="GO:0016787">
    <property type="term" value="F:hydrolase activity"/>
    <property type="evidence" value="ECO:0007669"/>
    <property type="project" value="UniProtKB-ARBA"/>
</dbReference>
<reference evidence="2 3" key="1">
    <citation type="submission" date="2019-02" db="EMBL/GenBank/DDBJ databases">
        <title>Deep-cultivation of Planctomycetes and their phenomic and genomic characterization uncovers novel biology.</title>
        <authorList>
            <person name="Wiegand S."/>
            <person name="Jogler M."/>
            <person name="Boedeker C."/>
            <person name="Pinto D."/>
            <person name="Vollmers J."/>
            <person name="Rivas-Marin E."/>
            <person name="Kohn T."/>
            <person name="Peeters S.H."/>
            <person name="Heuer A."/>
            <person name="Rast P."/>
            <person name="Oberbeckmann S."/>
            <person name="Bunk B."/>
            <person name="Jeske O."/>
            <person name="Meyerdierks A."/>
            <person name="Storesund J.E."/>
            <person name="Kallscheuer N."/>
            <person name="Luecker S."/>
            <person name="Lage O.M."/>
            <person name="Pohl T."/>
            <person name="Merkel B.J."/>
            <person name="Hornburger P."/>
            <person name="Mueller R.-W."/>
            <person name="Bruemmer F."/>
            <person name="Labrenz M."/>
            <person name="Spormann A.M."/>
            <person name="Op den Camp H."/>
            <person name="Overmann J."/>
            <person name="Amann R."/>
            <person name="Jetten M.S.M."/>
            <person name="Mascher T."/>
            <person name="Medema M.H."/>
            <person name="Devos D.P."/>
            <person name="Kaster A.-K."/>
            <person name="Ovreas L."/>
            <person name="Rohde M."/>
            <person name="Galperin M.Y."/>
            <person name="Jogler C."/>
        </authorList>
    </citation>
    <scope>NUCLEOTIDE SEQUENCE [LARGE SCALE GENOMIC DNA]</scope>
    <source>
        <strain evidence="2 3">I41</strain>
    </source>
</reference>
<dbReference type="SUPFAM" id="SSF53649">
    <property type="entry name" value="Alkaline phosphatase-like"/>
    <property type="match status" value="1"/>
</dbReference>
<dbReference type="EMBL" id="CP036339">
    <property type="protein sequence ID" value="QDT73501.1"/>
    <property type="molecule type" value="Genomic_DNA"/>
</dbReference>
<dbReference type="Pfam" id="PF01676">
    <property type="entry name" value="Metalloenzyme"/>
    <property type="match status" value="1"/>
</dbReference>
<dbReference type="Proteomes" id="UP000317909">
    <property type="component" value="Chromosome"/>
</dbReference>
<organism evidence="2 3">
    <name type="scientific">Lacipirellula limnantheis</name>
    <dbReference type="NCBI Taxonomy" id="2528024"/>
    <lineage>
        <taxon>Bacteria</taxon>
        <taxon>Pseudomonadati</taxon>
        <taxon>Planctomycetota</taxon>
        <taxon>Planctomycetia</taxon>
        <taxon>Pirellulales</taxon>
        <taxon>Lacipirellulaceae</taxon>
        <taxon>Lacipirellula</taxon>
    </lineage>
</organism>
<dbReference type="KEGG" id="llh:I41_26900"/>
<dbReference type="InterPro" id="IPR006124">
    <property type="entry name" value="Metalloenzyme"/>
</dbReference>